<proteinExistence type="predicted"/>
<comment type="caution">
    <text evidence="1">The sequence shown here is derived from an EMBL/GenBank/DDBJ whole genome shotgun (WGS) entry which is preliminary data.</text>
</comment>
<reference evidence="1 2" key="1">
    <citation type="submission" date="2019-06" db="EMBL/GenBank/DDBJ databases">
        <title>Genome Sequence of the Brown Rot Fungal Pathogen Monilinia fructicola.</title>
        <authorList>
            <person name="De Miccolis Angelini R.M."/>
            <person name="Landi L."/>
            <person name="Abate D."/>
            <person name="Pollastro S."/>
            <person name="Romanazzi G."/>
            <person name="Faretra F."/>
        </authorList>
    </citation>
    <scope>NUCLEOTIDE SEQUENCE [LARGE SCALE GENOMIC DNA]</scope>
    <source>
        <strain evidence="1 2">Mfrc123</strain>
    </source>
</reference>
<name>A0A5M9J6F3_MONFR</name>
<dbReference type="AlphaFoldDB" id="A0A5M9J6F3"/>
<dbReference type="Proteomes" id="UP000322873">
    <property type="component" value="Unassembled WGS sequence"/>
</dbReference>
<keyword evidence="2" id="KW-1185">Reference proteome</keyword>
<evidence type="ECO:0000313" key="2">
    <source>
        <dbReference type="Proteomes" id="UP000322873"/>
    </source>
</evidence>
<organism evidence="1 2">
    <name type="scientific">Monilinia fructicola</name>
    <name type="common">Brown rot fungus</name>
    <name type="synonym">Ciboria fructicola</name>
    <dbReference type="NCBI Taxonomy" id="38448"/>
    <lineage>
        <taxon>Eukaryota</taxon>
        <taxon>Fungi</taxon>
        <taxon>Dikarya</taxon>
        <taxon>Ascomycota</taxon>
        <taxon>Pezizomycotina</taxon>
        <taxon>Leotiomycetes</taxon>
        <taxon>Helotiales</taxon>
        <taxon>Sclerotiniaceae</taxon>
        <taxon>Monilinia</taxon>
    </lineage>
</organism>
<dbReference type="EMBL" id="VICG01000014">
    <property type="protein sequence ID" value="KAA8565074.1"/>
    <property type="molecule type" value="Genomic_DNA"/>
</dbReference>
<sequence length="141" mass="16049">MLYDKNPIIFYTITCVASTKYNAPHSQPVLIVPAQTPAMLDLTPSRTFAPPVSFLSSPDDRRGYGIIFLLISFYFADKKEKRAWDAMDSIPDSASKLSILAQSILFHANTHNLILIILKLILIHNQRLERKPQPPKTNERR</sequence>
<gene>
    <name evidence="1" type="ORF">EYC84_010832</name>
</gene>
<accession>A0A5M9J6F3</accession>
<evidence type="ECO:0000313" key="1">
    <source>
        <dbReference type="EMBL" id="KAA8565074.1"/>
    </source>
</evidence>
<protein>
    <submittedName>
        <fullName evidence="1">Uncharacterized protein</fullName>
    </submittedName>
</protein>